<reference evidence="1" key="1">
    <citation type="journal article" date="2020" name="mSystems">
        <title>Genome- and Community-Level Interaction Insights into Carbon Utilization and Element Cycling Functions of Hydrothermarchaeota in Hydrothermal Sediment.</title>
        <authorList>
            <person name="Zhou Z."/>
            <person name="Liu Y."/>
            <person name="Xu W."/>
            <person name="Pan J."/>
            <person name="Luo Z.H."/>
            <person name="Li M."/>
        </authorList>
    </citation>
    <scope>NUCLEOTIDE SEQUENCE [LARGE SCALE GENOMIC DNA]</scope>
    <source>
        <strain evidence="1">HyVt-102</strain>
    </source>
</reference>
<dbReference type="InterPro" id="IPR015943">
    <property type="entry name" value="WD40/YVTN_repeat-like_dom_sf"/>
</dbReference>
<dbReference type="AlphaFoldDB" id="A0A7C0VC58"/>
<sequence>MIKRLTLLLLIPAFLFGAQLYENRYFWTLDQGFYKLYRQIGGVAVKVDSNITVWKEAAYAPLSLTIADPFRNMVIFKSYLSDTLFYRYNVSTNSWNTWVFNRADNIYDISVTYVHTGSRTILMLGTEREAYRTYNYGSWVPLRFYGEVRKVAVGPAKLYSTSISALRFYGLKGDGILYRKNGGSALPQPIGALDFYNDGFEVAADSNLSTLPVRWSLDTATTTIRRDTANVNSGSFSLLVSPDTMDVGVRFDYSDTITLNNFFVTFNIYIDTTGAVDTTGNIRKFTSGKVKVAVDGYSSEITLKSNGIYAKGEDIPFDTLYLGTWTDNVISFKVDAENHLLEIYGPGMGERKVVQMDSTGDASGVDFTISPGMQPYYIDDLAIRPELLALAAHDTLADFVYAATEEGIYLWNDTLSTPDWVKLFSYQGHIDFFSYDNNGNYYVAVDKNAHKVYASFNKGNTWSDVTGDLTVDEIYSATVDTDGNIYLGTSDFVYKLSGGSWEKISNTLPDAFVDYVKYVRGISSFNPDTLFAGCPGGGFLVVDDTLKCVNDTLLDPSLAFPMDSIVDQVHSFFAGSNGCVAKIEEILSTQMPDVDKNSQVDVLLMDIQDLDIQDQTTVENWCFSYMDTLNEHVNDSLHPYSNHAEIIYADYRKFYENPEKAKWLYTKKIAKLAIWWFDKKEQNWLIYGIADYARSKFFFGDTPDTNNISIGLTGSGIPLVSNDTTRFVDLPYVFVRYVEQRYGITGVRELLKVKGYKVVDPFTGRKDTVILSGIEGVDTFLYRQSTDFEDFIIGFMDAVVKGEISALPNLSITPLAGGNTMGKVYSSSYYSMRGFDFNHTHFDSTLGTTLRFNGSDYNKFVLG</sequence>
<name>A0A7C0VC58_UNCW3</name>
<evidence type="ECO:0000313" key="1">
    <source>
        <dbReference type="EMBL" id="HDI82788.1"/>
    </source>
</evidence>
<evidence type="ECO:0008006" key="2">
    <source>
        <dbReference type="Google" id="ProtNLM"/>
    </source>
</evidence>
<protein>
    <recommendedName>
        <fullName evidence="2">Photosynthesis system II assembly factor Ycf48/Hcf136-like domain-containing protein</fullName>
    </recommendedName>
</protein>
<feature type="non-terminal residue" evidence="1">
    <location>
        <position position="863"/>
    </location>
</feature>
<dbReference type="Gene3D" id="2.130.10.10">
    <property type="entry name" value="YVTN repeat-like/Quinoprotein amine dehydrogenase"/>
    <property type="match status" value="1"/>
</dbReference>
<accession>A0A7C0VC58</accession>
<dbReference type="SUPFAM" id="SSF110296">
    <property type="entry name" value="Oligoxyloglucan reducing end-specific cellobiohydrolase"/>
    <property type="match status" value="1"/>
</dbReference>
<dbReference type="Proteomes" id="UP000885847">
    <property type="component" value="Unassembled WGS sequence"/>
</dbReference>
<comment type="caution">
    <text evidence="1">The sequence shown here is derived from an EMBL/GenBank/DDBJ whole genome shotgun (WGS) entry which is preliminary data.</text>
</comment>
<dbReference type="EMBL" id="DQWE01000154">
    <property type="protein sequence ID" value="HDI82788.1"/>
    <property type="molecule type" value="Genomic_DNA"/>
</dbReference>
<gene>
    <name evidence="1" type="ORF">ENF18_03235</name>
</gene>
<organism evidence="1">
    <name type="scientific">candidate division WOR-3 bacterium</name>
    <dbReference type="NCBI Taxonomy" id="2052148"/>
    <lineage>
        <taxon>Bacteria</taxon>
        <taxon>Bacteria division WOR-3</taxon>
    </lineage>
</organism>
<proteinExistence type="predicted"/>